<proteinExistence type="predicted"/>
<dbReference type="RefSeq" id="XP_014511617.1">
    <property type="nucleotide sequence ID" value="XM_014656131.1"/>
</dbReference>
<sequence>MRASQSRQKSYADQRQKPLEFVVGDHVFLRVTLTTGVGRAIRARKLSLRYLGPYQILRRIRPIAYKITMLPKLANLHPMFHVSQLRKYVPDPSHVLEAEDVQIRGDLSVEVQPVRVEDSQTKQPQGETVRLVKVI</sequence>
<evidence type="ECO:0000313" key="2">
    <source>
        <dbReference type="Proteomes" id="UP000087766"/>
    </source>
</evidence>
<name>A0A1S3V0A0_VIGRR</name>
<evidence type="ECO:0000259" key="1">
    <source>
        <dbReference type="Pfam" id="PF24626"/>
    </source>
</evidence>
<organism evidence="2 3">
    <name type="scientific">Vigna radiata var. radiata</name>
    <name type="common">Mung bean</name>
    <name type="synonym">Phaseolus aureus</name>
    <dbReference type="NCBI Taxonomy" id="3916"/>
    <lineage>
        <taxon>Eukaryota</taxon>
        <taxon>Viridiplantae</taxon>
        <taxon>Streptophyta</taxon>
        <taxon>Embryophyta</taxon>
        <taxon>Tracheophyta</taxon>
        <taxon>Spermatophyta</taxon>
        <taxon>Magnoliopsida</taxon>
        <taxon>eudicotyledons</taxon>
        <taxon>Gunneridae</taxon>
        <taxon>Pentapetalae</taxon>
        <taxon>rosids</taxon>
        <taxon>fabids</taxon>
        <taxon>Fabales</taxon>
        <taxon>Fabaceae</taxon>
        <taxon>Papilionoideae</taxon>
        <taxon>50 kb inversion clade</taxon>
        <taxon>NPAAA clade</taxon>
        <taxon>indigoferoid/millettioid clade</taxon>
        <taxon>Phaseoleae</taxon>
        <taxon>Vigna</taxon>
    </lineage>
</organism>
<dbReference type="Proteomes" id="UP000087766">
    <property type="component" value="Chromosome 8"/>
</dbReference>
<evidence type="ECO:0000313" key="3">
    <source>
        <dbReference type="RefSeq" id="XP_014511617.1"/>
    </source>
</evidence>
<dbReference type="GeneID" id="106770315"/>
<reference evidence="2" key="1">
    <citation type="journal article" date="2014" name="Nat. Commun.">
        <title>Genome sequence of mungbean and insights into evolution within Vigna species.</title>
        <authorList>
            <person name="Kang Y.J."/>
            <person name="Kim S.K."/>
            <person name="Kim M.Y."/>
            <person name="Lestari P."/>
            <person name="Kim K.H."/>
            <person name="Ha B.K."/>
            <person name="Jun T.H."/>
            <person name="Hwang W.J."/>
            <person name="Lee T."/>
            <person name="Lee J."/>
            <person name="Shim S."/>
            <person name="Yoon M.Y."/>
            <person name="Jang Y.E."/>
            <person name="Han K.S."/>
            <person name="Taeprayoon P."/>
            <person name="Yoon N."/>
            <person name="Somta P."/>
            <person name="Tanya P."/>
            <person name="Kim K.S."/>
            <person name="Gwag J.G."/>
            <person name="Moon J.K."/>
            <person name="Lee Y.H."/>
            <person name="Park B.S."/>
            <person name="Bombarely A."/>
            <person name="Doyle J.J."/>
            <person name="Jackson S.A."/>
            <person name="Schafleitner R."/>
            <person name="Srinives P."/>
            <person name="Varshney R.K."/>
            <person name="Lee S.H."/>
        </authorList>
    </citation>
    <scope>NUCLEOTIDE SEQUENCE [LARGE SCALE GENOMIC DNA]</scope>
    <source>
        <strain evidence="2">cv. VC1973A</strain>
    </source>
</reference>
<dbReference type="PANTHER" id="PTHR46148:SF60">
    <property type="entry name" value="CHROMO DOMAIN-CONTAINING PROTEIN"/>
    <property type="match status" value="1"/>
</dbReference>
<dbReference type="OrthoDB" id="1600023at2759"/>
<dbReference type="AlphaFoldDB" id="A0A1S3V0A0"/>
<protein>
    <submittedName>
        <fullName evidence="3">Uncharacterized protein LOC106770315</fullName>
    </submittedName>
</protein>
<accession>A0A1S3V0A0</accession>
<dbReference type="InterPro" id="IPR056924">
    <property type="entry name" value="SH3_Tf2-1"/>
</dbReference>
<feature type="domain" description="Tf2-1-like SH3-like" evidence="1">
    <location>
        <begin position="24"/>
        <end position="89"/>
    </location>
</feature>
<dbReference type="Pfam" id="PF24626">
    <property type="entry name" value="SH3_Tf2-1"/>
    <property type="match status" value="1"/>
</dbReference>
<dbReference type="PANTHER" id="PTHR46148">
    <property type="entry name" value="CHROMO DOMAIN-CONTAINING PROTEIN"/>
    <property type="match status" value="1"/>
</dbReference>
<reference evidence="3" key="2">
    <citation type="submission" date="2025-08" db="UniProtKB">
        <authorList>
            <consortium name="RefSeq"/>
        </authorList>
    </citation>
    <scope>IDENTIFICATION</scope>
    <source>
        <tissue evidence="3">Leaf</tissue>
    </source>
</reference>
<keyword evidence="2" id="KW-1185">Reference proteome</keyword>
<dbReference type="KEGG" id="vra:106770315"/>
<gene>
    <name evidence="3" type="primary">LOC106770315</name>
</gene>